<evidence type="ECO:0000313" key="3">
    <source>
        <dbReference type="Proteomes" id="UP000252355"/>
    </source>
</evidence>
<sequence>MNRSTSILLTIGLIILLASGCGGGGGGTGRYTLPGEIPGGSGGGGGTGTGTGGGGETDPDALLLSAWEDFKFGAYSSAISKFNQVLSIPNITDTHRTEAYNGIGWSQTKSAGVEAGYSAFTQAASTNNEARIGLAAALIQRGQQSGFSMAISHLEAVGLGNPAFKFQATHPIGVSNAEAHAMLAFCYFWRNNPGDHDKARAQINIARTEDGSNDSAVAHIYKTLKDLGLTGI</sequence>
<gene>
    <name evidence="2" type="ORF">OZSIB_3465</name>
</gene>
<dbReference type="PROSITE" id="PS51257">
    <property type="entry name" value="PROKAR_LIPOPROTEIN"/>
    <property type="match status" value="1"/>
</dbReference>
<protein>
    <submittedName>
        <fullName evidence="2">Uncharacterized protein</fullName>
    </submittedName>
</protein>
<dbReference type="Gene3D" id="1.25.40.10">
    <property type="entry name" value="Tetratricopeptide repeat domain"/>
    <property type="match status" value="1"/>
</dbReference>
<dbReference type="AlphaFoldDB" id="A0A367ZQ93"/>
<accession>A0A367ZQ93</accession>
<dbReference type="EMBL" id="QOQW01000007">
    <property type="protein sequence ID" value="RCK80283.1"/>
    <property type="molecule type" value="Genomic_DNA"/>
</dbReference>
<feature type="region of interest" description="Disordered" evidence="1">
    <location>
        <begin position="32"/>
        <end position="55"/>
    </location>
</feature>
<comment type="caution">
    <text evidence="2">The sequence shown here is derived from an EMBL/GenBank/DDBJ whole genome shotgun (WGS) entry which is preliminary data.</text>
</comment>
<dbReference type="Proteomes" id="UP000252355">
    <property type="component" value="Unassembled WGS sequence"/>
</dbReference>
<reference evidence="2 3" key="1">
    <citation type="submission" date="2018-05" db="EMBL/GenBank/DDBJ databases">
        <title>A metagenomic window into the 2 km-deep terrestrial subsurface aquifer revealed taxonomically and functionally diverse microbial community comprising novel uncultured bacterial lineages.</title>
        <authorList>
            <person name="Kadnikov V.V."/>
            <person name="Mardanov A.V."/>
            <person name="Beletsky A.V."/>
            <person name="Banks D."/>
            <person name="Pimenov N.V."/>
            <person name="Frank Y.A."/>
            <person name="Karnachuk O.V."/>
            <person name="Ravin N.V."/>
        </authorList>
    </citation>
    <scope>NUCLEOTIDE SEQUENCE [LARGE SCALE GENOMIC DNA]</scope>
    <source>
        <strain evidence="2">BY5</strain>
    </source>
</reference>
<feature type="compositionally biased region" description="Gly residues" evidence="1">
    <location>
        <begin position="37"/>
        <end position="55"/>
    </location>
</feature>
<evidence type="ECO:0000313" key="2">
    <source>
        <dbReference type="EMBL" id="RCK80283.1"/>
    </source>
</evidence>
<proteinExistence type="predicted"/>
<evidence type="ECO:0000256" key="1">
    <source>
        <dbReference type="SAM" id="MobiDB-lite"/>
    </source>
</evidence>
<dbReference type="InterPro" id="IPR011990">
    <property type="entry name" value="TPR-like_helical_dom_sf"/>
</dbReference>
<dbReference type="SUPFAM" id="SSF48452">
    <property type="entry name" value="TPR-like"/>
    <property type="match status" value="1"/>
</dbReference>
<name>A0A367ZQ93_9BACT</name>
<organism evidence="2 3">
    <name type="scientific">Candidatus Ozemobacter sibiricus</name>
    <dbReference type="NCBI Taxonomy" id="2268124"/>
    <lineage>
        <taxon>Bacteria</taxon>
        <taxon>Candidatus Ozemobacteria</taxon>
        <taxon>Candidatus Ozemobacterales</taxon>
        <taxon>Candidatus Ozemobacteraceae</taxon>
        <taxon>Candidatus Ozemobacter</taxon>
    </lineage>
</organism>